<gene>
    <name evidence="5" type="ORF">P4O66_019706</name>
</gene>
<evidence type="ECO:0000256" key="1">
    <source>
        <dbReference type="ARBA" id="ARBA00022723"/>
    </source>
</evidence>
<dbReference type="GO" id="GO:0005509">
    <property type="term" value="F:calcium ion binding"/>
    <property type="evidence" value="ECO:0007669"/>
    <property type="project" value="InterPro"/>
</dbReference>
<sequence>MESAIKTVVTVFLKSSKGKENLGEKDFQSLVKNQLKNILTDTDSTEAVKTMRQGLDSDKDGKVSFPEYLKLIGYIAESFSGRCFSEKETQVASSVHETPAEVPTVTNVEPKDGKQEEPVKEEVAAKVQEEEDEEEGEKAEAVEEIGDLIRA</sequence>
<evidence type="ECO:0000256" key="3">
    <source>
        <dbReference type="SAM" id="MobiDB-lite"/>
    </source>
</evidence>
<accession>A0AAD8ZV33</accession>
<feature type="domain" description="EF-hand" evidence="4">
    <location>
        <begin position="43"/>
        <end position="78"/>
    </location>
</feature>
<evidence type="ECO:0000313" key="5">
    <source>
        <dbReference type="EMBL" id="KAK1805391.1"/>
    </source>
</evidence>
<dbReference type="InterPro" id="IPR011992">
    <property type="entry name" value="EF-hand-dom_pair"/>
</dbReference>
<dbReference type="AlphaFoldDB" id="A0AAD8ZV33"/>
<evidence type="ECO:0000256" key="2">
    <source>
        <dbReference type="ARBA" id="ARBA00022837"/>
    </source>
</evidence>
<dbReference type="Proteomes" id="UP001239994">
    <property type="component" value="Unassembled WGS sequence"/>
</dbReference>
<evidence type="ECO:0000313" key="6">
    <source>
        <dbReference type="Proteomes" id="UP001239994"/>
    </source>
</evidence>
<keyword evidence="6" id="KW-1185">Reference proteome</keyword>
<dbReference type="GO" id="GO:0048471">
    <property type="term" value="C:perinuclear region of cytoplasm"/>
    <property type="evidence" value="ECO:0007669"/>
    <property type="project" value="TreeGrafter"/>
</dbReference>
<dbReference type="PROSITE" id="PS50222">
    <property type="entry name" value="EF_HAND_2"/>
    <property type="match status" value="1"/>
</dbReference>
<reference evidence="5" key="1">
    <citation type="submission" date="2023-03" db="EMBL/GenBank/DDBJ databases">
        <title>Electrophorus voltai genome.</title>
        <authorList>
            <person name="Bian C."/>
        </authorList>
    </citation>
    <scope>NUCLEOTIDE SEQUENCE</scope>
    <source>
        <strain evidence="5">CB-2022</strain>
        <tissue evidence="5">Muscle</tissue>
    </source>
</reference>
<comment type="caution">
    <text evidence="5">The sequence shown here is derived from an EMBL/GenBank/DDBJ whole genome shotgun (WGS) entry which is preliminary data.</text>
</comment>
<name>A0AAD8ZV33_9TELE</name>
<dbReference type="InterPro" id="IPR002048">
    <property type="entry name" value="EF_hand_dom"/>
</dbReference>
<dbReference type="InterPro" id="IPR013787">
    <property type="entry name" value="S100_Ca-bd_sub"/>
</dbReference>
<proteinExistence type="predicted"/>
<dbReference type="SMART" id="SM01394">
    <property type="entry name" value="S_100"/>
    <property type="match status" value="1"/>
</dbReference>
<evidence type="ECO:0000259" key="4">
    <source>
        <dbReference type="PROSITE" id="PS50222"/>
    </source>
</evidence>
<protein>
    <recommendedName>
        <fullName evidence="4">EF-hand domain-containing protein</fullName>
    </recommendedName>
</protein>
<dbReference type="PANTHER" id="PTHR11639:SF115">
    <property type="entry name" value="S100 CALCIUM-BINDING PROTEIN U-RELATED"/>
    <property type="match status" value="1"/>
</dbReference>
<feature type="compositionally biased region" description="Acidic residues" evidence="3">
    <location>
        <begin position="129"/>
        <end position="151"/>
    </location>
</feature>
<keyword evidence="2" id="KW-0106">Calcium</keyword>
<dbReference type="SUPFAM" id="SSF47473">
    <property type="entry name" value="EF-hand"/>
    <property type="match status" value="1"/>
</dbReference>
<feature type="compositionally biased region" description="Basic and acidic residues" evidence="3">
    <location>
        <begin position="109"/>
        <end position="128"/>
    </location>
</feature>
<dbReference type="GO" id="GO:0005615">
    <property type="term" value="C:extracellular space"/>
    <property type="evidence" value="ECO:0007669"/>
    <property type="project" value="TreeGrafter"/>
</dbReference>
<feature type="region of interest" description="Disordered" evidence="3">
    <location>
        <begin position="94"/>
        <end position="151"/>
    </location>
</feature>
<dbReference type="Gene3D" id="1.10.238.10">
    <property type="entry name" value="EF-hand"/>
    <property type="match status" value="1"/>
</dbReference>
<dbReference type="GO" id="GO:0048306">
    <property type="term" value="F:calcium-dependent protein binding"/>
    <property type="evidence" value="ECO:0007669"/>
    <property type="project" value="TreeGrafter"/>
</dbReference>
<dbReference type="PROSITE" id="PS00018">
    <property type="entry name" value="EF_HAND_1"/>
    <property type="match status" value="1"/>
</dbReference>
<dbReference type="PANTHER" id="PTHR11639">
    <property type="entry name" value="S100 CALCIUM-BINDING PROTEIN"/>
    <property type="match status" value="1"/>
</dbReference>
<organism evidence="5 6">
    <name type="scientific">Electrophorus voltai</name>
    <dbReference type="NCBI Taxonomy" id="2609070"/>
    <lineage>
        <taxon>Eukaryota</taxon>
        <taxon>Metazoa</taxon>
        <taxon>Chordata</taxon>
        <taxon>Craniata</taxon>
        <taxon>Vertebrata</taxon>
        <taxon>Euteleostomi</taxon>
        <taxon>Actinopterygii</taxon>
        <taxon>Neopterygii</taxon>
        <taxon>Teleostei</taxon>
        <taxon>Ostariophysi</taxon>
        <taxon>Gymnotiformes</taxon>
        <taxon>Gymnotoidei</taxon>
        <taxon>Gymnotidae</taxon>
        <taxon>Electrophorus</taxon>
    </lineage>
</organism>
<keyword evidence="1" id="KW-0479">Metal-binding</keyword>
<dbReference type="InterPro" id="IPR018247">
    <property type="entry name" value="EF_Hand_1_Ca_BS"/>
</dbReference>
<dbReference type="EMBL" id="JAROKS010000003">
    <property type="protein sequence ID" value="KAK1805391.1"/>
    <property type="molecule type" value="Genomic_DNA"/>
</dbReference>